<evidence type="ECO:0000256" key="2">
    <source>
        <dbReference type="ARBA" id="ARBA00023125"/>
    </source>
</evidence>
<dbReference type="SUPFAM" id="SSF46785">
    <property type="entry name" value="Winged helix' DNA-binding domain"/>
    <property type="match status" value="1"/>
</dbReference>
<accession>A0ABW6P9Y8</accession>
<dbReference type="InterPro" id="IPR036390">
    <property type="entry name" value="WH_DNA-bd_sf"/>
</dbReference>
<comment type="caution">
    <text evidence="5">The sequence shown here is derived from an EMBL/GenBank/DDBJ whole genome shotgun (WGS) entry which is preliminary data.</text>
</comment>
<dbReference type="InterPro" id="IPR008920">
    <property type="entry name" value="TF_FadR/GntR_C"/>
</dbReference>
<evidence type="ECO:0000256" key="1">
    <source>
        <dbReference type="ARBA" id="ARBA00023015"/>
    </source>
</evidence>
<feature type="domain" description="HTH gntR-type" evidence="4">
    <location>
        <begin position="1"/>
        <end position="69"/>
    </location>
</feature>
<dbReference type="CDD" id="cd07377">
    <property type="entry name" value="WHTH_GntR"/>
    <property type="match status" value="1"/>
</dbReference>
<dbReference type="Gene3D" id="1.20.120.530">
    <property type="entry name" value="GntR ligand-binding domain-like"/>
    <property type="match status" value="1"/>
</dbReference>
<keyword evidence="6" id="KW-1185">Reference proteome</keyword>
<dbReference type="RefSeq" id="WP_387398870.1">
    <property type="nucleotide sequence ID" value="NZ_JBIAMT010000005.1"/>
</dbReference>
<evidence type="ECO:0000313" key="5">
    <source>
        <dbReference type="EMBL" id="MFF0499949.1"/>
    </source>
</evidence>
<keyword evidence="1" id="KW-0805">Transcription regulation</keyword>
<evidence type="ECO:0000256" key="3">
    <source>
        <dbReference type="ARBA" id="ARBA00023163"/>
    </source>
</evidence>
<dbReference type="PRINTS" id="PR00035">
    <property type="entry name" value="HTHGNTR"/>
</dbReference>
<gene>
    <name evidence="5" type="ORF">ACFYU5_26350</name>
</gene>
<dbReference type="EMBL" id="JBIAMT010000005">
    <property type="protein sequence ID" value="MFF0499949.1"/>
    <property type="molecule type" value="Genomic_DNA"/>
</dbReference>
<evidence type="ECO:0000313" key="6">
    <source>
        <dbReference type="Proteomes" id="UP001601442"/>
    </source>
</evidence>
<keyword evidence="3" id="KW-0804">Transcription</keyword>
<dbReference type="Proteomes" id="UP001601442">
    <property type="component" value="Unassembled WGS sequence"/>
</dbReference>
<dbReference type="SMART" id="SM00345">
    <property type="entry name" value="HTH_GNTR"/>
    <property type="match status" value="1"/>
</dbReference>
<organism evidence="5 6">
    <name type="scientific">Nocardia aobensis</name>
    <dbReference type="NCBI Taxonomy" id="257277"/>
    <lineage>
        <taxon>Bacteria</taxon>
        <taxon>Bacillati</taxon>
        <taxon>Actinomycetota</taxon>
        <taxon>Actinomycetes</taxon>
        <taxon>Mycobacteriales</taxon>
        <taxon>Nocardiaceae</taxon>
        <taxon>Nocardia</taxon>
    </lineage>
</organism>
<dbReference type="InterPro" id="IPR036388">
    <property type="entry name" value="WH-like_DNA-bd_sf"/>
</dbReference>
<dbReference type="PROSITE" id="PS50949">
    <property type="entry name" value="HTH_GNTR"/>
    <property type="match status" value="1"/>
</dbReference>
<protein>
    <submittedName>
        <fullName evidence="5">FadR/GntR family transcriptional regulator</fullName>
    </submittedName>
</protein>
<dbReference type="SMART" id="SM00895">
    <property type="entry name" value="FCD"/>
    <property type="match status" value="1"/>
</dbReference>
<proteinExistence type="predicted"/>
<dbReference type="PANTHER" id="PTHR43537">
    <property type="entry name" value="TRANSCRIPTIONAL REGULATOR, GNTR FAMILY"/>
    <property type="match status" value="1"/>
</dbReference>
<dbReference type="Gene3D" id="1.10.10.10">
    <property type="entry name" value="Winged helix-like DNA-binding domain superfamily/Winged helix DNA-binding domain"/>
    <property type="match status" value="1"/>
</dbReference>
<evidence type="ECO:0000259" key="4">
    <source>
        <dbReference type="PROSITE" id="PS50949"/>
    </source>
</evidence>
<dbReference type="SUPFAM" id="SSF48008">
    <property type="entry name" value="GntR ligand-binding domain-like"/>
    <property type="match status" value="1"/>
</dbReference>
<keyword evidence="2" id="KW-0238">DNA-binding</keyword>
<name>A0ABW6P9Y8_9NOCA</name>
<reference evidence="5 6" key="1">
    <citation type="submission" date="2024-10" db="EMBL/GenBank/DDBJ databases">
        <title>The Natural Products Discovery Center: Release of the First 8490 Sequenced Strains for Exploring Actinobacteria Biosynthetic Diversity.</title>
        <authorList>
            <person name="Kalkreuter E."/>
            <person name="Kautsar S.A."/>
            <person name="Yang D."/>
            <person name="Bader C.D."/>
            <person name="Teijaro C.N."/>
            <person name="Fluegel L."/>
            <person name="Davis C.M."/>
            <person name="Simpson J.R."/>
            <person name="Lauterbach L."/>
            <person name="Steele A.D."/>
            <person name="Gui C."/>
            <person name="Meng S."/>
            <person name="Li G."/>
            <person name="Viehrig K."/>
            <person name="Ye F."/>
            <person name="Su P."/>
            <person name="Kiefer A.F."/>
            <person name="Nichols A."/>
            <person name="Cepeda A.J."/>
            <person name="Yan W."/>
            <person name="Fan B."/>
            <person name="Jiang Y."/>
            <person name="Adhikari A."/>
            <person name="Zheng C.-J."/>
            <person name="Schuster L."/>
            <person name="Cowan T.M."/>
            <person name="Smanski M.J."/>
            <person name="Chevrette M.G."/>
            <person name="De Carvalho L.P.S."/>
            <person name="Shen B."/>
        </authorList>
    </citation>
    <scope>NUCLEOTIDE SEQUENCE [LARGE SCALE GENOMIC DNA]</scope>
    <source>
        <strain evidence="5 6">NPDC004119</strain>
    </source>
</reference>
<dbReference type="Pfam" id="PF00392">
    <property type="entry name" value="GntR"/>
    <property type="match status" value="1"/>
</dbReference>
<dbReference type="Pfam" id="PF07729">
    <property type="entry name" value="FCD"/>
    <property type="match status" value="1"/>
</dbReference>
<dbReference type="InterPro" id="IPR000524">
    <property type="entry name" value="Tscrpt_reg_HTH_GntR"/>
</dbReference>
<dbReference type="InterPro" id="IPR011711">
    <property type="entry name" value="GntR_C"/>
</dbReference>
<dbReference type="PANTHER" id="PTHR43537:SF5">
    <property type="entry name" value="UXU OPERON TRANSCRIPTIONAL REGULATOR"/>
    <property type="match status" value="1"/>
</dbReference>
<sequence>MAELIASDLRRQIVQAELHEGGLLPPEASLMNQYQVSRPTLREAFRILESESLISVRRGARGGARVQLPTNAVAARYAATILQYHGTTLEDVYEARLVVEPPCVALLCETRTPETLRRLRQALAEHDAATAEPARSVRTHIAFHSLLIELTGNQTLRLLMELLEQIIDMANVSQVESTAGSPAHERASRKGLAAHHRIVEFIENRNPEEAERLWRKHLSEARDYLVRADVRTVLDLMG</sequence>